<dbReference type="EMBL" id="GEDV01006864">
    <property type="protein sequence ID" value="JAP81693.1"/>
    <property type="molecule type" value="Transcribed_RNA"/>
</dbReference>
<feature type="compositionally biased region" description="Basic and acidic residues" evidence="7">
    <location>
        <begin position="526"/>
        <end position="549"/>
    </location>
</feature>
<feature type="region of interest" description="Disordered" evidence="7">
    <location>
        <begin position="500"/>
        <end position="549"/>
    </location>
</feature>
<dbReference type="InterPro" id="IPR036322">
    <property type="entry name" value="WD40_repeat_dom_sf"/>
</dbReference>
<keyword evidence="4" id="KW-0677">Repeat</keyword>
<dbReference type="PANTHER" id="PTHR14085:SF3">
    <property type="entry name" value="WD REPEAT-CONTAINING PROTEIN 46"/>
    <property type="match status" value="1"/>
</dbReference>
<organism evidence="9">
    <name type="scientific">Rhipicephalus appendiculatus</name>
    <name type="common">Brown ear tick</name>
    <dbReference type="NCBI Taxonomy" id="34631"/>
    <lineage>
        <taxon>Eukaryota</taxon>
        <taxon>Metazoa</taxon>
        <taxon>Ecdysozoa</taxon>
        <taxon>Arthropoda</taxon>
        <taxon>Chelicerata</taxon>
        <taxon>Arachnida</taxon>
        <taxon>Acari</taxon>
        <taxon>Parasitiformes</taxon>
        <taxon>Ixodida</taxon>
        <taxon>Ixodoidea</taxon>
        <taxon>Ixodidae</taxon>
        <taxon>Rhipicephalinae</taxon>
        <taxon>Rhipicephalus</taxon>
        <taxon>Rhipicephalus</taxon>
    </lineage>
</organism>
<keyword evidence="5" id="KW-0539">Nucleus</keyword>
<dbReference type="FunFam" id="2.130.10.10:FF:000378">
    <property type="entry name" value="U3 small nucleolar RNA-associated protein 7"/>
    <property type="match status" value="1"/>
</dbReference>
<dbReference type="GO" id="GO:0030686">
    <property type="term" value="C:90S preribosome"/>
    <property type="evidence" value="ECO:0007669"/>
    <property type="project" value="TreeGrafter"/>
</dbReference>
<name>A0A131YR02_RHIAP</name>
<evidence type="ECO:0000256" key="6">
    <source>
        <dbReference type="PROSITE-ProRule" id="PRU00221"/>
    </source>
</evidence>
<evidence type="ECO:0000256" key="4">
    <source>
        <dbReference type="ARBA" id="ARBA00022737"/>
    </source>
</evidence>
<dbReference type="SUPFAM" id="SSF50978">
    <property type="entry name" value="WD40 repeat-like"/>
    <property type="match status" value="1"/>
</dbReference>
<dbReference type="InterPro" id="IPR015943">
    <property type="entry name" value="WD40/YVTN_repeat-like_dom_sf"/>
</dbReference>
<dbReference type="Pfam" id="PF00400">
    <property type="entry name" value="WD40"/>
    <property type="match status" value="1"/>
</dbReference>
<evidence type="ECO:0000256" key="1">
    <source>
        <dbReference type="ARBA" id="ARBA00004604"/>
    </source>
</evidence>
<dbReference type="Pfam" id="PF08149">
    <property type="entry name" value="BING4CT"/>
    <property type="match status" value="1"/>
</dbReference>
<evidence type="ECO:0000256" key="3">
    <source>
        <dbReference type="ARBA" id="ARBA00022574"/>
    </source>
</evidence>
<evidence type="ECO:0000313" key="9">
    <source>
        <dbReference type="EMBL" id="JAP81693.1"/>
    </source>
</evidence>
<dbReference type="GO" id="GO:0000462">
    <property type="term" value="P:maturation of SSU-rRNA from tricistronic rRNA transcript (SSU-rRNA, 5.8S rRNA, LSU-rRNA)"/>
    <property type="evidence" value="ECO:0007669"/>
    <property type="project" value="TreeGrafter"/>
</dbReference>
<dbReference type="InterPro" id="IPR019775">
    <property type="entry name" value="WD40_repeat_CS"/>
</dbReference>
<feature type="compositionally biased region" description="Basic and acidic residues" evidence="7">
    <location>
        <begin position="23"/>
        <end position="33"/>
    </location>
</feature>
<proteinExistence type="predicted"/>
<dbReference type="InterPro" id="IPR001680">
    <property type="entry name" value="WD40_rpt"/>
</dbReference>
<dbReference type="PROSITE" id="PS00678">
    <property type="entry name" value="WD_REPEATS_1"/>
    <property type="match status" value="1"/>
</dbReference>
<evidence type="ECO:0000256" key="7">
    <source>
        <dbReference type="SAM" id="MobiDB-lite"/>
    </source>
</evidence>
<dbReference type="InterPro" id="IPR040315">
    <property type="entry name" value="WDR46/Utp7"/>
</dbReference>
<dbReference type="PROSITE" id="PS50082">
    <property type="entry name" value="WD_REPEATS_2"/>
    <property type="match status" value="1"/>
</dbReference>
<keyword evidence="3 6" id="KW-0853">WD repeat</keyword>
<accession>A0A131YR02</accession>
<dbReference type="SMART" id="SM01033">
    <property type="entry name" value="BING4CT"/>
    <property type="match status" value="1"/>
</dbReference>
<feature type="region of interest" description="Disordered" evidence="7">
    <location>
        <begin position="1"/>
        <end position="33"/>
    </location>
</feature>
<keyword evidence="2" id="KW-0698">rRNA processing</keyword>
<evidence type="ECO:0000256" key="2">
    <source>
        <dbReference type="ARBA" id="ARBA00022552"/>
    </source>
</evidence>
<feature type="domain" description="BING4 C-terminal" evidence="8">
    <location>
        <begin position="387"/>
        <end position="465"/>
    </location>
</feature>
<feature type="repeat" description="WD" evidence="6">
    <location>
        <begin position="313"/>
        <end position="347"/>
    </location>
</feature>
<dbReference type="GO" id="GO:0032040">
    <property type="term" value="C:small-subunit processome"/>
    <property type="evidence" value="ECO:0007669"/>
    <property type="project" value="TreeGrafter"/>
</dbReference>
<evidence type="ECO:0000259" key="8">
    <source>
        <dbReference type="SMART" id="SM01033"/>
    </source>
</evidence>
<comment type="subcellular location">
    <subcellularLocation>
        <location evidence="1">Nucleus</location>
        <location evidence="1">Nucleolus</location>
    </subcellularLocation>
</comment>
<dbReference type="PANTHER" id="PTHR14085">
    <property type="entry name" value="WD-REPEAT PROTEIN BING4"/>
    <property type="match status" value="1"/>
</dbReference>
<reference evidence="9" key="1">
    <citation type="journal article" date="2016" name="Ticks Tick Borne Dis.">
        <title>De novo assembly and annotation of the salivary gland transcriptome of Rhipicephalus appendiculatus male and female ticks during blood feeding.</title>
        <authorList>
            <person name="de Castro M.H."/>
            <person name="de Klerk D."/>
            <person name="Pienaar R."/>
            <person name="Latif A.A."/>
            <person name="Rees D.J."/>
            <person name="Mans B.J."/>
        </authorList>
    </citation>
    <scope>NUCLEOTIDE SEQUENCE</scope>
    <source>
        <tissue evidence="9">Salivary glands</tissue>
    </source>
</reference>
<dbReference type="InterPro" id="IPR012952">
    <property type="entry name" value="BING4_C_dom"/>
</dbReference>
<dbReference type="SMART" id="SM00320">
    <property type="entry name" value="WD40"/>
    <property type="match status" value="3"/>
</dbReference>
<dbReference type="AlphaFoldDB" id="A0A131YR02"/>
<protein>
    <submittedName>
        <fullName evidence="9">U3 small nucleolar RNA-associated protein 7</fullName>
    </submittedName>
</protein>
<sequence>MSRYFTVQEDPSEETSHPLANADDIRKRTVSKHEKNLKMVKHTAKKLKTAATSPADENAAAKYKRSSHLTLKGIKTRVQRKKIQADVKKVRKSVLQAARAELLLPEDVGYLQADDGEETFQLLQQDIADAVDITSCTKYFDLNLPQFGPYSINYSRESRHLLLGGSRGHVAALDWVTKRLLCETNVMESVHAVQWLHMPTMFAVAQKSWTYIYDSQGVELHCLKALDSVLRMTFLPYHFLLVTASEKGYLSWLDTSIGKMVAQFNAKSGRLNVMKQNPYNAVVLTGHTNGVVKMWSPNMREPAVTMLCAKAPVRDLAVDQRGLYLATVAADRTLKIWDVRTFKALQAYKLQAGPGHVTFSQKEMVALSLGSYVEVYKDCCRKTVSSPYLRHKAPGTVSSLEFCPYEDVLGIGHQRGFTSILVPGSGEPNFDALESNPYMTKQQRREMEVKALLEKVQPELICLDPKRLGKVNVERMQEKVDEANKKLWVKPRTIDYTPKVGKKSAKVKQALKDQHTKEHLKRLRQEKKAETRKLKDRRSRDVLDRFKSK</sequence>
<dbReference type="Gene3D" id="2.130.10.10">
    <property type="entry name" value="YVTN repeat-like/Quinoprotein amine dehydrogenase"/>
    <property type="match status" value="1"/>
</dbReference>
<evidence type="ECO:0000256" key="5">
    <source>
        <dbReference type="ARBA" id="ARBA00023242"/>
    </source>
</evidence>